<dbReference type="PANTHER" id="PTHR12631">
    <property type="entry name" value="ALPHA-L-IDURONIDASE"/>
    <property type="match status" value="1"/>
</dbReference>
<evidence type="ECO:0000313" key="6">
    <source>
        <dbReference type="EMBL" id="ORB66810.1"/>
    </source>
</evidence>
<dbReference type="OrthoDB" id="9802522at2"/>
<dbReference type="EMBL" id="MVIM01000003">
    <property type="protein sequence ID" value="ORB66810.1"/>
    <property type="molecule type" value="Genomic_DNA"/>
</dbReference>
<reference evidence="6 7" key="1">
    <citation type="submission" date="2017-02" db="EMBL/GenBank/DDBJ databases">
        <title>The new phylogeny of genus Mycobacterium.</title>
        <authorList>
            <person name="Tortoli E."/>
            <person name="Trovato A."/>
            <person name="Cirillo D.M."/>
        </authorList>
    </citation>
    <scope>NUCLEOTIDE SEQUENCE [LARGE SCALE GENOMIC DNA]</scope>
    <source>
        <strain evidence="6 7">DSM 44338</strain>
    </source>
</reference>
<organism evidence="6 7">
    <name type="scientific">Mycolicibacterium tusciae</name>
    <dbReference type="NCBI Taxonomy" id="75922"/>
    <lineage>
        <taxon>Bacteria</taxon>
        <taxon>Bacillati</taxon>
        <taxon>Actinomycetota</taxon>
        <taxon>Actinomycetes</taxon>
        <taxon>Mycobacteriales</taxon>
        <taxon>Mycobacteriaceae</taxon>
        <taxon>Mycolicibacterium</taxon>
    </lineage>
</organism>
<dbReference type="InterPro" id="IPR051923">
    <property type="entry name" value="Glycosyl_Hydrolase_39"/>
</dbReference>
<dbReference type="STRING" id="75922.BST47_06910"/>
<dbReference type="InterPro" id="IPR001547">
    <property type="entry name" value="Glyco_hydro_5"/>
</dbReference>
<evidence type="ECO:0000256" key="4">
    <source>
        <dbReference type="SAM" id="SignalP"/>
    </source>
</evidence>
<feature type="chain" id="PRO_5012755277" evidence="4">
    <location>
        <begin position="27"/>
        <end position="351"/>
    </location>
</feature>
<keyword evidence="2 3" id="KW-0326">Glycosidase</keyword>
<keyword evidence="7" id="KW-1185">Reference proteome</keyword>
<dbReference type="GO" id="GO:0000272">
    <property type="term" value="P:polysaccharide catabolic process"/>
    <property type="evidence" value="ECO:0007669"/>
    <property type="project" value="InterPro"/>
</dbReference>
<feature type="signal peptide" evidence="4">
    <location>
        <begin position="1"/>
        <end position="26"/>
    </location>
</feature>
<accession>A0A1X0JVT0</accession>
<comment type="caution">
    <text evidence="6">The sequence shown here is derived from an EMBL/GenBank/DDBJ whole genome shotgun (WGS) entry which is preliminary data.</text>
</comment>
<protein>
    <submittedName>
        <fullName evidence="6">Beta-galactosidase</fullName>
    </submittedName>
</protein>
<keyword evidence="1 3" id="KW-0378">Hydrolase</keyword>
<dbReference type="RefSeq" id="WP_083124644.1">
    <property type="nucleotide sequence ID" value="NZ_MVIM01000003.1"/>
</dbReference>
<dbReference type="SUPFAM" id="SSF51445">
    <property type="entry name" value="(Trans)glycosidases"/>
    <property type="match status" value="1"/>
</dbReference>
<evidence type="ECO:0000313" key="7">
    <source>
        <dbReference type="Proteomes" id="UP000192411"/>
    </source>
</evidence>
<keyword evidence="4" id="KW-0732">Signal</keyword>
<comment type="similarity">
    <text evidence="3">Belongs to the glycosyl hydrolase 5 (cellulase A) family.</text>
</comment>
<dbReference type="Gene3D" id="3.20.20.80">
    <property type="entry name" value="Glycosidases"/>
    <property type="match status" value="1"/>
</dbReference>
<sequence length="351" mass="38638">MTGRRVRVARLLSLVLIAGIPLSCQASVPPVEIGMTMHSRGADAATIAQQFDLMAAMNVAWVRVDFDWSVAENQRGQFNWEYPDAIVAEAAAHGMKVLGVLAYTPEWARPTTEGDPATAHHARPEQMSDWADFARLVTERYAARGVHTWEIWNEPNTQKFWPPRPDVNEYGTLFWVAAEAIRDVDERATILIGGLAPKFHVPDSEIAPTAYLEQLYANGATRLADGIAVHPYTYPALPMDTPQRAVGGFKDLPALRAVMERHGDGQKKIWITEFGAPTGTGPYAVSDGAQATTLLQARRQVQQWDWGGPLIYYELVDGGTDPTDAEQNFGVLRHDLSLKPSADALVDLASH</sequence>
<feature type="domain" description="Glycoside hydrolase family 5" evidence="5">
    <location>
        <begin position="34"/>
        <end position="307"/>
    </location>
</feature>
<evidence type="ECO:0000256" key="2">
    <source>
        <dbReference type="ARBA" id="ARBA00023295"/>
    </source>
</evidence>
<gene>
    <name evidence="6" type="ORF">BST47_06910</name>
</gene>
<dbReference type="GO" id="GO:0004553">
    <property type="term" value="F:hydrolase activity, hydrolyzing O-glycosyl compounds"/>
    <property type="evidence" value="ECO:0007669"/>
    <property type="project" value="InterPro"/>
</dbReference>
<evidence type="ECO:0000256" key="1">
    <source>
        <dbReference type="ARBA" id="ARBA00022801"/>
    </source>
</evidence>
<name>A0A1X0JVT0_9MYCO</name>
<evidence type="ECO:0000256" key="3">
    <source>
        <dbReference type="RuleBase" id="RU361153"/>
    </source>
</evidence>
<proteinExistence type="inferred from homology"/>
<dbReference type="Proteomes" id="UP000192411">
    <property type="component" value="Unassembled WGS sequence"/>
</dbReference>
<evidence type="ECO:0000259" key="5">
    <source>
        <dbReference type="Pfam" id="PF00150"/>
    </source>
</evidence>
<dbReference type="AlphaFoldDB" id="A0A1X0JVT0"/>
<dbReference type="PANTHER" id="PTHR12631:SF10">
    <property type="entry name" value="BETA-XYLOSIDASE-LIKE PROTEIN-RELATED"/>
    <property type="match status" value="1"/>
</dbReference>
<dbReference type="Pfam" id="PF00150">
    <property type="entry name" value="Cellulase"/>
    <property type="match status" value="1"/>
</dbReference>
<dbReference type="InterPro" id="IPR017853">
    <property type="entry name" value="GH"/>
</dbReference>